<proteinExistence type="predicted"/>
<name>A0A5Q6PFR0_VIBCL</name>
<sequence>MKSVYIHSKLSEDNDSKLLKRLFSSNNKNKLEKIDSEENSIYVYSKTPESKYRAISYAISKSYSRQLDAHFILDFNTDTDLLFSVALAASRNCSNPKNVFLFDHSISDPFKSHKVNALPYVSFTSLLCSDKYSKTTNQWLDSFNSPQREFPLLLSENEEITDVEKIDIFKNYLVLKNENISSSYFNESNESWGYTLNESKSIYFIRMPSSIEDYEKRDLINLMIINLIERLSRVNDLKIGLTIYGFDRVRNPHLEKSVIDLKTQSKTFIESDIVLSDEEYNSIFFDRLMATRPEILFDSVDEVRFIKSCDRLMAARPERLLDRVDEVCFIKNLNLPCLFTRNSIVKLYKNANDAEKSVYNISKIKESKIPVYDPRNAYLKLLTPIDQNEVIEL</sequence>
<protein>
    <submittedName>
        <fullName evidence="1">Uncharacterized protein</fullName>
    </submittedName>
</protein>
<reference evidence="1 2" key="1">
    <citation type="submission" date="2019-09" db="EMBL/GenBank/DDBJ databases">
        <authorList>
            <person name="Kritzky A."/>
            <person name="Schelkanova E.Y."/>
            <person name="Alkhova Z.V."/>
            <person name="Smirnova N.I."/>
        </authorList>
    </citation>
    <scope>NUCLEOTIDE SEQUENCE [LARGE SCALE GENOMIC DNA]</scope>
    <source>
        <strain evidence="1 2">M1526</strain>
    </source>
</reference>
<dbReference type="Proteomes" id="UP000323225">
    <property type="component" value="Unassembled WGS sequence"/>
</dbReference>
<evidence type="ECO:0000313" key="1">
    <source>
        <dbReference type="EMBL" id="KAA1253646.1"/>
    </source>
</evidence>
<organism evidence="1 2">
    <name type="scientific">Vibrio cholerae</name>
    <dbReference type="NCBI Taxonomy" id="666"/>
    <lineage>
        <taxon>Bacteria</taxon>
        <taxon>Pseudomonadati</taxon>
        <taxon>Pseudomonadota</taxon>
        <taxon>Gammaproteobacteria</taxon>
        <taxon>Vibrionales</taxon>
        <taxon>Vibrionaceae</taxon>
        <taxon>Vibrio</taxon>
    </lineage>
</organism>
<dbReference type="AlphaFoldDB" id="A0A5Q6PFR0"/>
<comment type="caution">
    <text evidence="1">The sequence shown here is derived from an EMBL/GenBank/DDBJ whole genome shotgun (WGS) entry which is preliminary data.</text>
</comment>
<dbReference type="EMBL" id="VUAA01000019">
    <property type="protein sequence ID" value="KAA1253646.1"/>
    <property type="molecule type" value="Genomic_DNA"/>
</dbReference>
<gene>
    <name evidence="1" type="ORF">F0M16_16350</name>
</gene>
<evidence type="ECO:0000313" key="2">
    <source>
        <dbReference type="Proteomes" id="UP000323225"/>
    </source>
</evidence>
<accession>A0A5Q6PFR0</accession>